<feature type="transmembrane region" description="Helical" evidence="1">
    <location>
        <begin position="310"/>
        <end position="332"/>
    </location>
</feature>
<dbReference type="InterPro" id="IPR052971">
    <property type="entry name" value="TRP_calcium_channel"/>
</dbReference>
<feature type="transmembrane region" description="Helical" evidence="1">
    <location>
        <begin position="429"/>
        <end position="449"/>
    </location>
</feature>
<dbReference type="Pfam" id="PF23190">
    <property type="entry name" value="LHD_TRPY1"/>
    <property type="match status" value="1"/>
</dbReference>
<accession>A0A4V3XEH3</accession>
<sequence>MSSSAFIDESASVTSVKSVRPSSDTLAKLIRRLRALTLSLLPLEVSPDSINDPTSRVITPQVISAYIAAAGDFYEAVSTTLFSENTPTSSILFNSRRRAFVRKLPYCLLRAHRGFMLDAHHDPADYGENLGRAAACEVLARKIVHIAPRERLSSIMSTRFEYRQADGDIEMTSALEIAIDSHCTIFLSSSEAQDVVNYLWNGDLIQKNNDHHDIDYVPYNENLNSSFWGHLDPSRMAVPRYQNFMRIAIWLFFLAVYSQAVLEPLDPMDPFHRRLDNWEIVLYVMSLAFALEDGHKIYKLLHFATYRALSFWNIVSFSTDILLICAFILRVVGLANGTHGDTLQLVTVFDGYKYIGTMQICIARMLRESSIFFALLSVLGIGFLQGLYALDAADGQTDSAMTVKLTSHETLRLLTNYVFTMHSPAGLMLFYLWNVVTAIILLNVLISLFSSAYSDIVEDAEAEFLAYFAGKTVSLIRTPDSFVYPAPFNLIETFFIAPFEYAPDLSLLIPVHSFSALDRHVFNSSSYATINRYIMTVLFFIPLSLIALFESTKSQRNQWLNEYMNGSVDEDDSPEVRDPLVDGEDAEQGLRISKVPFSELIKVFPNTHESSEATITREIHQVKAQLDTLMKMLEKS</sequence>
<protein>
    <recommendedName>
        <fullName evidence="2">YVC1 N-terminal linker helical domain-containing protein</fullName>
    </recommendedName>
</protein>
<reference evidence="3 4" key="1">
    <citation type="submission" date="2019-02" db="EMBL/GenBank/DDBJ databases">
        <title>Genome sequencing of the rare red list fungi Bondarzewia mesenterica.</title>
        <authorList>
            <person name="Buettner E."/>
            <person name="Kellner H."/>
        </authorList>
    </citation>
    <scope>NUCLEOTIDE SEQUENCE [LARGE SCALE GENOMIC DNA]</scope>
    <source>
        <strain evidence="3 4">DSM 108281</strain>
    </source>
</reference>
<dbReference type="AlphaFoldDB" id="A0A4V3XEH3"/>
<gene>
    <name evidence="3" type="ORF">EW146_g6604</name>
</gene>
<organism evidence="3 4">
    <name type="scientific">Bondarzewia mesenterica</name>
    <dbReference type="NCBI Taxonomy" id="1095465"/>
    <lineage>
        <taxon>Eukaryota</taxon>
        <taxon>Fungi</taxon>
        <taxon>Dikarya</taxon>
        <taxon>Basidiomycota</taxon>
        <taxon>Agaricomycotina</taxon>
        <taxon>Agaricomycetes</taxon>
        <taxon>Russulales</taxon>
        <taxon>Bondarzewiaceae</taxon>
        <taxon>Bondarzewia</taxon>
    </lineage>
</organism>
<keyword evidence="4" id="KW-1185">Reference proteome</keyword>
<feature type="transmembrane region" description="Helical" evidence="1">
    <location>
        <begin position="243"/>
        <end position="260"/>
    </location>
</feature>
<evidence type="ECO:0000313" key="4">
    <source>
        <dbReference type="Proteomes" id="UP000310158"/>
    </source>
</evidence>
<feature type="transmembrane region" description="Helical" evidence="1">
    <location>
        <begin position="530"/>
        <end position="549"/>
    </location>
</feature>
<keyword evidence="1" id="KW-1133">Transmembrane helix</keyword>
<dbReference type="EMBL" id="SGPL01000338">
    <property type="protein sequence ID" value="THH13643.1"/>
    <property type="molecule type" value="Genomic_DNA"/>
</dbReference>
<keyword evidence="1" id="KW-0812">Transmembrane</keyword>
<keyword evidence="1" id="KW-0472">Membrane</keyword>
<feature type="domain" description="YVC1 N-terminal linker helical" evidence="2">
    <location>
        <begin position="27"/>
        <end position="231"/>
    </location>
</feature>
<dbReference type="InterPro" id="IPR056337">
    <property type="entry name" value="LHD_YVC1"/>
</dbReference>
<proteinExistence type="predicted"/>
<comment type="caution">
    <text evidence="3">The sequence shown here is derived from an EMBL/GenBank/DDBJ whole genome shotgun (WGS) entry which is preliminary data.</text>
</comment>
<dbReference type="Proteomes" id="UP000310158">
    <property type="component" value="Unassembled WGS sequence"/>
</dbReference>
<dbReference type="PANTHER" id="PTHR35859">
    <property type="entry name" value="NONSELECTIVE CATION CHANNEL PROTEIN"/>
    <property type="match status" value="1"/>
</dbReference>
<dbReference type="PANTHER" id="PTHR35859:SF4">
    <property type="entry name" value="MEMBRANE CHANNEL PROTEIN, PUTATIVE (AFU_ORTHOLOGUE AFUA_6G11300)-RELATED"/>
    <property type="match status" value="1"/>
</dbReference>
<name>A0A4V3XEH3_9AGAM</name>
<feature type="transmembrane region" description="Helical" evidence="1">
    <location>
        <begin position="371"/>
        <end position="390"/>
    </location>
</feature>
<evidence type="ECO:0000259" key="2">
    <source>
        <dbReference type="Pfam" id="PF23190"/>
    </source>
</evidence>
<evidence type="ECO:0000313" key="3">
    <source>
        <dbReference type="EMBL" id="THH13643.1"/>
    </source>
</evidence>
<evidence type="ECO:0000256" key="1">
    <source>
        <dbReference type="SAM" id="Phobius"/>
    </source>
</evidence>
<dbReference type="OrthoDB" id="301415at2759"/>